<evidence type="ECO:0000256" key="1">
    <source>
        <dbReference type="SAM" id="Phobius"/>
    </source>
</evidence>
<protein>
    <submittedName>
        <fullName evidence="2">Uncharacterized protein</fullName>
    </submittedName>
</protein>
<proteinExistence type="predicted"/>
<name>A0A7J7ZXY2_MYOMY</name>
<keyword evidence="3" id="KW-1185">Reference proteome</keyword>
<sequence>MIFISFLCFLFIEDLNKLINFTPKFIEHPNNQCFELYLVDFLSPFHLVLFLEFCPVFSFGTSLFVFPFGLIYCVFCLFVCFVLIRYISYIATSPGLCRVALCKRCSVVSSGAVPGHFSMCSWGVPCVDCVCPPVVVEP</sequence>
<reference evidence="2 3" key="1">
    <citation type="journal article" date="2020" name="Nature">
        <title>Six reference-quality genomes reveal evolution of bat adaptations.</title>
        <authorList>
            <person name="Jebb D."/>
            <person name="Huang Z."/>
            <person name="Pippel M."/>
            <person name="Hughes G.M."/>
            <person name="Lavrichenko K."/>
            <person name="Devanna P."/>
            <person name="Winkler S."/>
            <person name="Jermiin L.S."/>
            <person name="Skirmuntt E.C."/>
            <person name="Katzourakis A."/>
            <person name="Burkitt-Gray L."/>
            <person name="Ray D.A."/>
            <person name="Sullivan K.A.M."/>
            <person name="Roscito J.G."/>
            <person name="Kirilenko B.M."/>
            <person name="Davalos L.M."/>
            <person name="Corthals A.P."/>
            <person name="Power M.L."/>
            <person name="Jones G."/>
            <person name="Ransome R.D."/>
            <person name="Dechmann D.K.N."/>
            <person name="Locatelli A.G."/>
            <person name="Puechmaille S.J."/>
            <person name="Fedrigo O."/>
            <person name="Jarvis E.D."/>
            <person name="Hiller M."/>
            <person name="Vernes S.C."/>
            <person name="Myers E.W."/>
            <person name="Teeling E.C."/>
        </authorList>
    </citation>
    <scope>NUCLEOTIDE SEQUENCE [LARGE SCALE GENOMIC DNA]</scope>
    <source>
        <strain evidence="2">MMyoMyo1</strain>
        <tissue evidence="2">Flight muscle</tissue>
    </source>
</reference>
<dbReference type="Proteomes" id="UP000527355">
    <property type="component" value="Unassembled WGS sequence"/>
</dbReference>
<comment type="caution">
    <text evidence="2">The sequence shown here is derived from an EMBL/GenBank/DDBJ whole genome shotgun (WGS) entry which is preliminary data.</text>
</comment>
<accession>A0A7J7ZXY2</accession>
<dbReference type="AlphaFoldDB" id="A0A7J7ZXY2"/>
<keyword evidence="1" id="KW-0472">Membrane</keyword>
<evidence type="ECO:0000313" key="2">
    <source>
        <dbReference type="EMBL" id="KAF6378909.1"/>
    </source>
</evidence>
<evidence type="ECO:0000313" key="3">
    <source>
        <dbReference type="Proteomes" id="UP000527355"/>
    </source>
</evidence>
<feature type="transmembrane region" description="Helical" evidence="1">
    <location>
        <begin position="64"/>
        <end position="84"/>
    </location>
</feature>
<organism evidence="2 3">
    <name type="scientific">Myotis myotis</name>
    <name type="common">Greater mouse-eared bat</name>
    <name type="synonym">Vespertilio myotis</name>
    <dbReference type="NCBI Taxonomy" id="51298"/>
    <lineage>
        <taxon>Eukaryota</taxon>
        <taxon>Metazoa</taxon>
        <taxon>Chordata</taxon>
        <taxon>Craniata</taxon>
        <taxon>Vertebrata</taxon>
        <taxon>Euteleostomi</taxon>
        <taxon>Mammalia</taxon>
        <taxon>Eutheria</taxon>
        <taxon>Laurasiatheria</taxon>
        <taxon>Chiroptera</taxon>
        <taxon>Yangochiroptera</taxon>
        <taxon>Vespertilionidae</taxon>
        <taxon>Myotis</taxon>
    </lineage>
</organism>
<gene>
    <name evidence="2" type="ORF">mMyoMyo1_009795</name>
</gene>
<keyword evidence="1" id="KW-0812">Transmembrane</keyword>
<dbReference type="EMBL" id="JABWUV010000002">
    <property type="protein sequence ID" value="KAF6378909.1"/>
    <property type="molecule type" value="Genomic_DNA"/>
</dbReference>
<keyword evidence="1" id="KW-1133">Transmembrane helix</keyword>